<evidence type="ECO:0000313" key="3">
    <source>
        <dbReference type="Proteomes" id="UP001148614"/>
    </source>
</evidence>
<feature type="compositionally biased region" description="Acidic residues" evidence="1">
    <location>
        <begin position="556"/>
        <end position="566"/>
    </location>
</feature>
<protein>
    <submittedName>
        <fullName evidence="2">Uncharacterized protein</fullName>
    </submittedName>
</protein>
<dbReference type="VEuPathDB" id="FungiDB:F4678DRAFT_460779"/>
<reference evidence="2" key="1">
    <citation type="submission" date="2022-07" db="EMBL/GenBank/DDBJ databases">
        <title>Genome Sequence of Xylaria arbuscula.</title>
        <authorList>
            <person name="Buettner E."/>
        </authorList>
    </citation>
    <scope>NUCLEOTIDE SEQUENCE</scope>
    <source>
        <strain evidence="2">VT107</strain>
    </source>
</reference>
<comment type="caution">
    <text evidence="2">The sequence shown here is derived from an EMBL/GenBank/DDBJ whole genome shotgun (WGS) entry which is preliminary data.</text>
</comment>
<proteinExistence type="predicted"/>
<name>A0A9W8NK52_9PEZI</name>
<keyword evidence="3" id="KW-1185">Reference proteome</keyword>
<organism evidence="2 3">
    <name type="scientific">Xylaria arbuscula</name>
    <dbReference type="NCBI Taxonomy" id="114810"/>
    <lineage>
        <taxon>Eukaryota</taxon>
        <taxon>Fungi</taxon>
        <taxon>Dikarya</taxon>
        <taxon>Ascomycota</taxon>
        <taxon>Pezizomycotina</taxon>
        <taxon>Sordariomycetes</taxon>
        <taxon>Xylariomycetidae</taxon>
        <taxon>Xylariales</taxon>
        <taxon>Xylariaceae</taxon>
        <taxon>Xylaria</taxon>
    </lineage>
</organism>
<feature type="compositionally biased region" description="Acidic residues" evidence="1">
    <location>
        <begin position="539"/>
        <end position="548"/>
    </location>
</feature>
<dbReference type="Proteomes" id="UP001148614">
    <property type="component" value="Unassembled WGS sequence"/>
</dbReference>
<gene>
    <name evidence="2" type="ORF">NPX13_g2402</name>
</gene>
<dbReference type="AlphaFoldDB" id="A0A9W8NK52"/>
<feature type="region of interest" description="Disordered" evidence="1">
    <location>
        <begin position="524"/>
        <end position="576"/>
    </location>
</feature>
<evidence type="ECO:0000256" key="1">
    <source>
        <dbReference type="SAM" id="MobiDB-lite"/>
    </source>
</evidence>
<evidence type="ECO:0000313" key="2">
    <source>
        <dbReference type="EMBL" id="KAJ3578166.1"/>
    </source>
</evidence>
<dbReference type="EMBL" id="JANPWZ010000249">
    <property type="protein sequence ID" value="KAJ3578166.1"/>
    <property type="molecule type" value="Genomic_DNA"/>
</dbReference>
<accession>A0A9W8NK52</accession>
<sequence length="628" mass="70881">MLQRPPWLPHATDNSYYVGAYWITPGVWTRIFESLSTYPELLEFDTLDADLEEYVAVKLGCLLPDSNYHYSREQVSIWTSLMTAPMGVSNYDLEKIIPMERFEESALCKYETMPELPGFFLCTWSLSLSEYYALASYMKNKECTFNELSVWDTFIEETKLKPHEKIFIRYVGPVSAIAGPIGPMAGIFDQTEDARSGILADFLKALVTVHPTVAKNCECHIIQHLQIFDAGVEERTKFHNLIHSVLIEFFGAASLLNRRPNSSLSECISERSAILANPPLRFDSVVLEDGFRCPVPIAAELQSLFKSIEYVIPTKLGYGPDQFGDYDINNGMFRLDEARRSALLGQSMPKFYKGNRAIMIIAAPDLHINDYMSGRPFSFSHDPDNQAVGQLLSQSKNLDLRAMHAEPFAYFCLSPWPKFGSIKKDVVTYGKEMARMIVRESGYYGPYTTEVFLNEAGQPIPRRIGTHHFIHVPLMHPNRCRFGHPETDMAACRFMLTSFWMTMLIGDKILRVLDDEEAVKQEMARLADASSSENNSGDSTDEDIDIDGDISLVDDNPQDDEFDGDGNMEPPEARLTEPNDSQAICSLAMQAFQDTLNTTPWGKALATEFDDDAKCLAEVTKDVPLFMP</sequence>